<feature type="compositionally biased region" description="Basic and acidic residues" evidence="1">
    <location>
        <begin position="193"/>
        <end position="205"/>
    </location>
</feature>
<comment type="caution">
    <text evidence="2">The sequence shown here is derived from an EMBL/GenBank/DDBJ whole genome shotgun (WGS) entry which is preliminary data.</text>
</comment>
<evidence type="ECO:0000313" key="2">
    <source>
        <dbReference type="EMBL" id="KAL3085556.1"/>
    </source>
</evidence>
<evidence type="ECO:0000256" key="1">
    <source>
        <dbReference type="SAM" id="MobiDB-lite"/>
    </source>
</evidence>
<reference evidence="2 3" key="1">
    <citation type="submission" date="2024-10" db="EMBL/GenBank/DDBJ databases">
        <authorList>
            <person name="Kim D."/>
        </authorList>
    </citation>
    <scope>NUCLEOTIDE SEQUENCE [LARGE SCALE GENOMIC DNA]</scope>
    <source>
        <strain evidence="2">BH-2024</strain>
    </source>
</reference>
<organism evidence="2 3">
    <name type="scientific">Heterodera trifolii</name>
    <dbReference type="NCBI Taxonomy" id="157864"/>
    <lineage>
        <taxon>Eukaryota</taxon>
        <taxon>Metazoa</taxon>
        <taxon>Ecdysozoa</taxon>
        <taxon>Nematoda</taxon>
        <taxon>Chromadorea</taxon>
        <taxon>Rhabditida</taxon>
        <taxon>Tylenchina</taxon>
        <taxon>Tylenchomorpha</taxon>
        <taxon>Tylenchoidea</taxon>
        <taxon>Heteroderidae</taxon>
        <taxon>Heteroderinae</taxon>
        <taxon>Heterodera</taxon>
    </lineage>
</organism>
<sequence length="205" mass="22032">MKCPQRNEPNFENIRHPPPLMGANYQEGNGGSGVDVVLCRKMDETRKQKKLSGRLDGAVRKTTSDNNGTRHSLTQPTTNQPTNQPTVSSHPLILPLTAEETYKMRGGGGAGAAAIRHPPGEASCAVPFLSHRLVVGRSTLRPHSGTQMPYFSLLPAAAAAAGYVEEKQLTSPPLHLSGKNNNNKFPLTAAAESGDHPKEKLARKK</sequence>
<feature type="compositionally biased region" description="Low complexity" evidence="1">
    <location>
        <begin position="74"/>
        <end position="86"/>
    </location>
</feature>
<evidence type="ECO:0000313" key="3">
    <source>
        <dbReference type="Proteomes" id="UP001620626"/>
    </source>
</evidence>
<gene>
    <name evidence="2" type="ORF">niasHT_037297</name>
</gene>
<accession>A0ABD2J558</accession>
<dbReference type="Proteomes" id="UP001620626">
    <property type="component" value="Unassembled WGS sequence"/>
</dbReference>
<keyword evidence="3" id="KW-1185">Reference proteome</keyword>
<proteinExistence type="predicted"/>
<feature type="region of interest" description="Disordered" evidence="1">
    <location>
        <begin position="171"/>
        <end position="205"/>
    </location>
</feature>
<protein>
    <submittedName>
        <fullName evidence="2">Uncharacterized protein</fullName>
    </submittedName>
</protein>
<feature type="region of interest" description="Disordered" evidence="1">
    <location>
        <begin position="48"/>
        <end position="89"/>
    </location>
</feature>
<dbReference type="AlphaFoldDB" id="A0ABD2J558"/>
<feature type="region of interest" description="Disordered" evidence="1">
    <location>
        <begin position="1"/>
        <end position="20"/>
    </location>
</feature>
<feature type="compositionally biased region" description="Polar residues" evidence="1">
    <location>
        <begin position="64"/>
        <end position="73"/>
    </location>
</feature>
<name>A0ABD2J558_9BILA</name>
<dbReference type="EMBL" id="JBICBT010001056">
    <property type="protein sequence ID" value="KAL3085556.1"/>
    <property type="molecule type" value="Genomic_DNA"/>
</dbReference>